<dbReference type="InterPro" id="IPR019388">
    <property type="entry name" value="FIT"/>
</dbReference>
<evidence type="ECO:0000256" key="6">
    <source>
        <dbReference type="HAMAP-Rule" id="MF_03229"/>
    </source>
</evidence>
<dbReference type="Proteomes" id="UP000823561">
    <property type="component" value="Chromosome 16"/>
</dbReference>
<name>A0AAV6G0H0_9TELE</name>
<evidence type="ECO:0000313" key="8">
    <source>
        <dbReference type="EMBL" id="KAG5268558.1"/>
    </source>
</evidence>
<keyword evidence="9" id="KW-1185">Reference proteome</keyword>
<dbReference type="PANTHER" id="PTHR23129">
    <property type="entry name" value="ACYL-COENZYME A DIPHOSPHATASE FITM2"/>
    <property type="match status" value="1"/>
</dbReference>
<feature type="transmembrane region" description="Helical" evidence="7">
    <location>
        <begin position="45"/>
        <end position="64"/>
    </location>
</feature>
<feature type="transmembrane region" description="Helical" evidence="7">
    <location>
        <begin position="76"/>
        <end position="102"/>
    </location>
</feature>
<organism evidence="8 9">
    <name type="scientific">Alosa alosa</name>
    <name type="common">allis shad</name>
    <dbReference type="NCBI Taxonomy" id="278164"/>
    <lineage>
        <taxon>Eukaryota</taxon>
        <taxon>Metazoa</taxon>
        <taxon>Chordata</taxon>
        <taxon>Craniata</taxon>
        <taxon>Vertebrata</taxon>
        <taxon>Euteleostomi</taxon>
        <taxon>Actinopterygii</taxon>
        <taxon>Neopterygii</taxon>
        <taxon>Teleostei</taxon>
        <taxon>Clupei</taxon>
        <taxon>Clupeiformes</taxon>
        <taxon>Clupeoidei</taxon>
        <taxon>Clupeidae</taxon>
        <taxon>Alosa</taxon>
    </lineage>
</organism>
<dbReference type="EMBL" id="JADWDJ010000016">
    <property type="protein sequence ID" value="KAG5268558.1"/>
    <property type="molecule type" value="Genomic_DNA"/>
</dbReference>
<evidence type="ECO:0000256" key="4">
    <source>
        <dbReference type="ARBA" id="ARBA00022989"/>
    </source>
</evidence>
<evidence type="ECO:0000313" key="9">
    <source>
        <dbReference type="Proteomes" id="UP000823561"/>
    </source>
</evidence>
<dbReference type="GO" id="GO:0008654">
    <property type="term" value="P:phospholipid biosynthetic process"/>
    <property type="evidence" value="ECO:0007669"/>
    <property type="project" value="InterPro"/>
</dbReference>
<dbReference type="InterPro" id="IPR046402">
    <property type="entry name" value="FIT1"/>
</dbReference>
<keyword evidence="4 6" id="KW-1133">Transmembrane helix</keyword>
<reference evidence="8" key="1">
    <citation type="submission" date="2020-10" db="EMBL/GenBank/DDBJ databases">
        <title>Chromosome-scale genome assembly of the Allis shad, Alosa alosa.</title>
        <authorList>
            <person name="Margot Z."/>
            <person name="Christophe K."/>
            <person name="Cabau C."/>
            <person name="Louis A."/>
            <person name="Berthelot C."/>
            <person name="Parey E."/>
            <person name="Roest Crollius H."/>
            <person name="Montfort J."/>
            <person name="Robinson-Rechavi M."/>
            <person name="Bucao C."/>
            <person name="Bouchez O."/>
            <person name="Gislard M."/>
            <person name="Lluch J."/>
            <person name="Milhes M."/>
            <person name="Lampietro C."/>
            <person name="Lopez Roques C."/>
            <person name="Donnadieu C."/>
            <person name="Braasch I."/>
            <person name="Desvignes T."/>
            <person name="Postlethwait J."/>
            <person name="Bobe J."/>
            <person name="Guiguen Y."/>
        </authorList>
    </citation>
    <scope>NUCLEOTIDE SEQUENCE</scope>
    <source>
        <strain evidence="8">M-15738</strain>
        <tissue evidence="8">Blood</tissue>
    </source>
</reference>
<feature type="transmembrane region" description="Helical" evidence="7">
    <location>
        <begin position="222"/>
        <end position="244"/>
    </location>
</feature>
<proteinExistence type="inferred from homology"/>
<accession>A0AAV6G0H0</accession>
<dbReference type="InterPro" id="IPR046401">
    <property type="entry name" value="FITM1/2"/>
</dbReference>
<sequence>MSLSWLRKAADVLQNHPAILFALSTLVVVSDLTAAFLSHSSFRHHFHLVLSFLLLSGPALKMWVSKYSVFANKNHYLYRMFLSSGWGWTCVLAGSFMFLLSFSIRRSLFLSLRHLSRLAAASAVWLGLRWLLTSLEDASGSCFEPLSTALKACMEATSPGEGSRLLLRDGESKMSCLRAGFQWRGCEVSQEALLLCLCSLLLLEEVSVFGRCVHTPGAPLRLLFLLCVSLLGLWVFQLLCLLAHFSQFHSQLIGGALGCLAWRVLYRGWFRLDPSWCSPGRPTSGLVAPTERKGEVKNGHGEMFF</sequence>
<gene>
    <name evidence="6" type="primary">FITM1</name>
    <name evidence="6" type="synonym">FIT1</name>
    <name evidence="8" type="ORF">AALO_G00213880</name>
</gene>
<keyword evidence="5 6" id="KW-0472">Membrane</keyword>
<comment type="caution">
    <text evidence="8">The sequence shown here is derived from an EMBL/GenBank/DDBJ whole genome shotgun (WGS) entry which is preliminary data.</text>
</comment>
<evidence type="ECO:0000256" key="1">
    <source>
        <dbReference type="ARBA" id="ARBA00004477"/>
    </source>
</evidence>
<evidence type="ECO:0000256" key="7">
    <source>
        <dbReference type="SAM" id="Phobius"/>
    </source>
</evidence>
<comment type="caution">
    <text evidence="6">Lacks conserved residue(s) required for the propagation of feature annotation.</text>
</comment>
<comment type="similarity">
    <text evidence="6">Belongs to the FIT family. FIT1 subfamily.</text>
</comment>
<evidence type="ECO:0000256" key="2">
    <source>
        <dbReference type="ARBA" id="ARBA00022692"/>
    </source>
</evidence>
<dbReference type="GO" id="GO:0140042">
    <property type="term" value="P:lipid droplet formation"/>
    <property type="evidence" value="ECO:0007669"/>
    <property type="project" value="UniProtKB-UniRule"/>
</dbReference>
<dbReference type="AlphaFoldDB" id="A0AAV6G0H0"/>
<keyword evidence="2 6" id="KW-0812">Transmembrane</keyword>
<dbReference type="GO" id="GO:0005789">
    <property type="term" value="C:endoplasmic reticulum membrane"/>
    <property type="evidence" value="ECO:0007669"/>
    <property type="project" value="UniProtKB-SubCell"/>
</dbReference>
<dbReference type="GO" id="GO:0010945">
    <property type="term" value="F:coenzyme A diphosphatase activity"/>
    <property type="evidence" value="ECO:0007669"/>
    <property type="project" value="InterPro"/>
</dbReference>
<keyword evidence="3 6" id="KW-0256">Endoplasmic reticulum</keyword>
<dbReference type="HAMAP" id="MF_03230">
    <property type="entry name" value="FITM2"/>
    <property type="match status" value="1"/>
</dbReference>
<comment type="subcellular location">
    <subcellularLocation>
        <location evidence="1 6">Endoplasmic reticulum membrane</location>
        <topology evidence="1 6">Multi-pass membrane protein</topology>
    </subcellularLocation>
</comment>
<evidence type="ECO:0000256" key="3">
    <source>
        <dbReference type="ARBA" id="ARBA00022824"/>
    </source>
</evidence>
<dbReference type="HAMAP" id="MF_03229">
    <property type="entry name" value="FITM1"/>
    <property type="match status" value="1"/>
</dbReference>
<comment type="function">
    <text evidence="6">May play a role in the formation of lipid droplets (LDs), which are storage organelles at the center of lipid and energy homeostasis. May directly bind to diacylglycerol (DAGs) and triacylglycerol.</text>
</comment>
<dbReference type="PANTHER" id="PTHR23129:SF3">
    <property type="entry name" value="FAT STORAGE-INDUCING TRANSMEMBRANE PROTEIN 1"/>
    <property type="match status" value="1"/>
</dbReference>
<protein>
    <recommendedName>
        <fullName evidence="6">Fat storage-inducing transmembrane protein 1 homolog</fullName>
    </recommendedName>
    <alternativeName>
        <fullName evidence="6">FITM1-like protein</fullName>
    </alternativeName>
    <alternativeName>
        <fullName evidence="6">Fat-inducing protein 1</fullName>
    </alternativeName>
</protein>
<evidence type="ECO:0000256" key="5">
    <source>
        <dbReference type="ARBA" id="ARBA00023136"/>
    </source>
</evidence>
<feature type="transmembrane region" description="Helical" evidence="7">
    <location>
        <begin position="20"/>
        <end position="38"/>
    </location>
</feature>